<evidence type="ECO:0000313" key="2">
    <source>
        <dbReference type="EMBL" id="PGF36813.1"/>
    </source>
</evidence>
<dbReference type="AlphaFoldDB" id="A0A2B7JV96"/>
<protein>
    <submittedName>
        <fullName evidence="2">Uncharacterized protein</fullName>
    </submittedName>
</protein>
<evidence type="ECO:0000256" key="1">
    <source>
        <dbReference type="SAM" id="MobiDB-lite"/>
    </source>
</evidence>
<gene>
    <name evidence="2" type="ORF">B1B09_02920</name>
</gene>
<feature type="compositionally biased region" description="Gly residues" evidence="1">
    <location>
        <begin position="23"/>
        <end position="36"/>
    </location>
</feature>
<evidence type="ECO:0000313" key="3">
    <source>
        <dbReference type="Proteomes" id="UP000226191"/>
    </source>
</evidence>
<accession>A0A2B7JV96</accession>
<organism evidence="2 3">
    <name type="scientific">Cutibacterium acnes</name>
    <name type="common">Propionibacterium acnes</name>
    <dbReference type="NCBI Taxonomy" id="1747"/>
    <lineage>
        <taxon>Bacteria</taxon>
        <taxon>Bacillati</taxon>
        <taxon>Actinomycetota</taxon>
        <taxon>Actinomycetes</taxon>
        <taxon>Propionibacteriales</taxon>
        <taxon>Propionibacteriaceae</taxon>
        <taxon>Cutibacterium</taxon>
    </lineage>
</organism>
<feature type="region of interest" description="Disordered" evidence="1">
    <location>
        <begin position="17"/>
        <end position="71"/>
    </location>
</feature>
<sequence length="71" mass="6472">MALVAVKRALLPKACSAARRGAGNSGGTGDGSGAGADLGESAGEAGAIGLGDGSGAEGVTCTSSSSEPFSS</sequence>
<reference evidence="2 3" key="1">
    <citation type="submission" date="2017-02" db="EMBL/GenBank/DDBJ databases">
        <title>Prevalence of linear plasmids in Cutibacterium acnes isolates obtained from cancerous prostatic tissue.</title>
        <authorList>
            <person name="Davidsson S."/>
            <person name="Bruggemann H."/>
        </authorList>
    </citation>
    <scope>NUCLEOTIDE SEQUENCE [LARGE SCALE GENOMIC DNA]</scope>
    <source>
        <strain evidence="2 3">11-78</strain>
    </source>
</reference>
<comment type="caution">
    <text evidence="2">The sequence shown here is derived from an EMBL/GenBank/DDBJ whole genome shotgun (WGS) entry which is preliminary data.</text>
</comment>
<dbReference type="Proteomes" id="UP000226191">
    <property type="component" value="Unassembled WGS sequence"/>
</dbReference>
<dbReference type="EMBL" id="MVCE01000001">
    <property type="protein sequence ID" value="PGF36813.1"/>
    <property type="molecule type" value="Genomic_DNA"/>
</dbReference>
<proteinExistence type="predicted"/>
<feature type="compositionally biased region" description="Gly residues" evidence="1">
    <location>
        <begin position="46"/>
        <end position="56"/>
    </location>
</feature>
<name>A0A2B7JV96_CUTAC</name>